<dbReference type="InterPro" id="IPR032675">
    <property type="entry name" value="LRR_dom_sf"/>
</dbReference>
<evidence type="ECO:0000256" key="1">
    <source>
        <dbReference type="ARBA" id="ARBA00022821"/>
    </source>
</evidence>
<comment type="caution">
    <text evidence="3">The sequence shown here is derived from an EMBL/GenBank/DDBJ whole genome shotgun (WGS) entry which is preliminary data.</text>
</comment>
<dbReference type="SUPFAM" id="SSF52047">
    <property type="entry name" value="RNI-like"/>
    <property type="match status" value="1"/>
</dbReference>
<dbReference type="Pfam" id="PF23247">
    <property type="entry name" value="LRR_RPS2"/>
    <property type="match status" value="1"/>
</dbReference>
<dbReference type="InterPro" id="IPR057135">
    <property type="entry name" value="At4g27190-like_LRR"/>
</dbReference>
<dbReference type="PANTHER" id="PTHR33463:SF204">
    <property type="entry name" value="NB-ARC DOMAIN-CONTAINING PROTEIN"/>
    <property type="match status" value="1"/>
</dbReference>
<gene>
    <name evidence="3" type="ORF">Dsin_023649</name>
</gene>
<evidence type="ECO:0000259" key="2">
    <source>
        <dbReference type="Pfam" id="PF23247"/>
    </source>
</evidence>
<dbReference type="EMBL" id="JANJYJ010000007">
    <property type="protein sequence ID" value="KAK3200234.1"/>
    <property type="molecule type" value="Genomic_DNA"/>
</dbReference>
<accession>A0AAE0A4U3</accession>
<keyword evidence="4" id="KW-1185">Reference proteome</keyword>
<name>A0AAE0A4U3_9ROSI</name>
<protein>
    <recommendedName>
        <fullName evidence="2">Disease resistance protein At4g27190-like leucine-rich repeats domain-containing protein</fullName>
    </recommendedName>
</protein>
<dbReference type="InterPro" id="IPR050905">
    <property type="entry name" value="Plant_NBS-LRR"/>
</dbReference>
<organism evidence="3 4">
    <name type="scientific">Dipteronia sinensis</name>
    <dbReference type="NCBI Taxonomy" id="43782"/>
    <lineage>
        <taxon>Eukaryota</taxon>
        <taxon>Viridiplantae</taxon>
        <taxon>Streptophyta</taxon>
        <taxon>Embryophyta</taxon>
        <taxon>Tracheophyta</taxon>
        <taxon>Spermatophyta</taxon>
        <taxon>Magnoliopsida</taxon>
        <taxon>eudicotyledons</taxon>
        <taxon>Gunneridae</taxon>
        <taxon>Pentapetalae</taxon>
        <taxon>rosids</taxon>
        <taxon>malvids</taxon>
        <taxon>Sapindales</taxon>
        <taxon>Sapindaceae</taxon>
        <taxon>Hippocastanoideae</taxon>
        <taxon>Acereae</taxon>
        <taxon>Dipteronia</taxon>
    </lineage>
</organism>
<evidence type="ECO:0000313" key="3">
    <source>
        <dbReference type="EMBL" id="KAK3200234.1"/>
    </source>
</evidence>
<feature type="domain" description="Disease resistance protein At4g27190-like leucine-rich repeats" evidence="2">
    <location>
        <begin position="182"/>
        <end position="291"/>
    </location>
</feature>
<evidence type="ECO:0000313" key="4">
    <source>
        <dbReference type="Proteomes" id="UP001281410"/>
    </source>
</evidence>
<sequence length="347" mass="39311">MIMPIGSCVASDDVEEVGSGHDAHKDLESGAEDGHLIFSSGAAVSSLSIMKRRRGRKSSLLLRKHHMKTRSSSSASDTMLHQKIEVKDKKVWNLEDEIVKVIGRELFPSSTGVTEESRKEDRKDSISFPKLNCLQMENLAKLTRLWSGYYMEFPLLKEFKIVGCPALEAFIFNDKVRVPSLEKMTILHMDNLKMIWHNQLEGGSFSKLKSLEVYNCQKLLTVFPSSIFGIISQSRDLCFSSLQELVVFDCQSLKCLCAASNVANDEYSPKFLFPKLTSMALYKLPQLRSFYPGRHKVEGPVLKRLVLSHCGIHDTDEEGQMQMQQPLFFVEQEHNTYILASYDLIGC</sequence>
<dbReference type="AlphaFoldDB" id="A0AAE0A4U3"/>
<keyword evidence="1" id="KW-0611">Plant defense</keyword>
<proteinExistence type="predicted"/>
<dbReference type="Proteomes" id="UP001281410">
    <property type="component" value="Unassembled WGS sequence"/>
</dbReference>
<dbReference type="Gene3D" id="3.80.10.10">
    <property type="entry name" value="Ribonuclease Inhibitor"/>
    <property type="match status" value="1"/>
</dbReference>
<dbReference type="PANTHER" id="PTHR33463">
    <property type="entry name" value="NB-ARC DOMAIN-CONTAINING PROTEIN-RELATED"/>
    <property type="match status" value="1"/>
</dbReference>
<reference evidence="3" key="1">
    <citation type="journal article" date="2023" name="Plant J.">
        <title>Genome sequences and population genomics provide insights into the demographic history, inbreeding, and mutation load of two 'living fossil' tree species of Dipteronia.</title>
        <authorList>
            <person name="Feng Y."/>
            <person name="Comes H.P."/>
            <person name="Chen J."/>
            <person name="Zhu S."/>
            <person name="Lu R."/>
            <person name="Zhang X."/>
            <person name="Li P."/>
            <person name="Qiu J."/>
            <person name="Olsen K.M."/>
            <person name="Qiu Y."/>
        </authorList>
    </citation>
    <scope>NUCLEOTIDE SEQUENCE</scope>
    <source>
        <strain evidence="3">NBL</strain>
    </source>
</reference>